<dbReference type="PANTHER" id="PTHR33880:SF19">
    <property type="entry name" value="EXPRESSED PROTEIN"/>
    <property type="match status" value="1"/>
</dbReference>
<evidence type="ECO:0000256" key="1">
    <source>
        <dbReference type="SAM" id="SignalP"/>
    </source>
</evidence>
<proteinExistence type="predicted"/>
<dbReference type="EMBL" id="PYDT01000008">
    <property type="protein sequence ID" value="THU53733.1"/>
    <property type="molecule type" value="Genomic_DNA"/>
</dbReference>
<keyword evidence="1" id="KW-0732">Signal</keyword>
<accession>A0A4S8IXW6</accession>
<feature type="signal peptide" evidence="1">
    <location>
        <begin position="1"/>
        <end position="23"/>
    </location>
</feature>
<dbReference type="STRING" id="52838.A0A4S8IXW6"/>
<name>A0A4S8IXW6_MUSBA</name>
<feature type="chain" id="PRO_5020501218" evidence="1">
    <location>
        <begin position="24"/>
        <end position="247"/>
    </location>
</feature>
<organism evidence="2 3">
    <name type="scientific">Musa balbisiana</name>
    <name type="common">Banana</name>
    <dbReference type="NCBI Taxonomy" id="52838"/>
    <lineage>
        <taxon>Eukaryota</taxon>
        <taxon>Viridiplantae</taxon>
        <taxon>Streptophyta</taxon>
        <taxon>Embryophyta</taxon>
        <taxon>Tracheophyta</taxon>
        <taxon>Spermatophyta</taxon>
        <taxon>Magnoliopsida</taxon>
        <taxon>Liliopsida</taxon>
        <taxon>Zingiberales</taxon>
        <taxon>Musaceae</taxon>
        <taxon>Musa</taxon>
    </lineage>
</organism>
<reference evidence="2 3" key="1">
    <citation type="journal article" date="2019" name="Nat. Plants">
        <title>Genome sequencing of Musa balbisiana reveals subgenome evolution and function divergence in polyploid bananas.</title>
        <authorList>
            <person name="Yao X."/>
        </authorList>
    </citation>
    <scope>NUCLEOTIDE SEQUENCE [LARGE SCALE GENOMIC DNA]</scope>
    <source>
        <strain evidence="3">cv. DH-PKW</strain>
        <tissue evidence="2">Leaves</tissue>
    </source>
</reference>
<sequence length="247" mass="28076">MAPPDSHVLLIASFILLFPISSAGSSPPSTTIPAAGRSGEGASPTPTPWPPQFHSLLYINYSGALSFADLWYDWPNSRNFNIIQHQLGELLYDLEWGNGTSFYYTLDGNRRCRTVHFDVGILRPDWLDDATYLGREAVDGFTCDVWEKAQFIWYYEDVETRRPVHWLFYTGRSVHVMTFEVGAALEDAKWQAPAYCFDKDEEEDREDQSGLSQMLARSLKGLSQLVDIVEVEIKASQPCNSDRYSDR</sequence>
<dbReference type="Proteomes" id="UP000317650">
    <property type="component" value="Chromosome 10"/>
</dbReference>
<dbReference type="AlphaFoldDB" id="A0A4S8IXW6"/>
<dbReference type="PANTHER" id="PTHR33880">
    <property type="entry name" value="EXPRESSED PROTEIN"/>
    <property type="match status" value="1"/>
</dbReference>
<evidence type="ECO:0000313" key="3">
    <source>
        <dbReference type="Proteomes" id="UP000317650"/>
    </source>
</evidence>
<dbReference type="InterPro" id="IPR038941">
    <property type="entry name" value="At4g14100-like"/>
</dbReference>
<keyword evidence="3" id="KW-1185">Reference proteome</keyword>
<gene>
    <name evidence="2" type="ORF">C4D60_Mb10t17560</name>
</gene>
<protein>
    <submittedName>
        <fullName evidence="2">Uncharacterized protein</fullName>
    </submittedName>
</protein>
<comment type="caution">
    <text evidence="2">The sequence shown here is derived from an EMBL/GenBank/DDBJ whole genome shotgun (WGS) entry which is preliminary data.</text>
</comment>
<evidence type="ECO:0000313" key="2">
    <source>
        <dbReference type="EMBL" id="THU53733.1"/>
    </source>
</evidence>